<dbReference type="Gene3D" id="1.25.40.10">
    <property type="entry name" value="Tetratricopeptide repeat domain"/>
    <property type="match status" value="1"/>
</dbReference>
<name>F6CVA8_MARPP</name>
<dbReference type="SUPFAM" id="SSF48452">
    <property type="entry name" value="TPR-like"/>
    <property type="match status" value="1"/>
</dbReference>
<protein>
    <submittedName>
        <fullName evidence="2">Tetratricopeptide TPR_1 repeat-containing protein</fullName>
    </submittedName>
</protein>
<dbReference type="Proteomes" id="UP000009230">
    <property type="component" value="Chromosome"/>
</dbReference>
<keyword evidence="1" id="KW-0732">Signal</keyword>
<dbReference type="InterPro" id="IPR019734">
    <property type="entry name" value="TPR_rpt"/>
</dbReference>
<dbReference type="SMART" id="SM00028">
    <property type="entry name" value="TPR"/>
    <property type="match status" value="3"/>
</dbReference>
<organism evidence="2 3">
    <name type="scientific">Marinomonas posidonica (strain CECT 7376 / NCIMB 14433 / IVIA-Po-181)</name>
    <dbReference type="NCBI Taxonomy" id="491952"/>
    <lineage>
        <taxon>Bacteria</taxon>
        <taxon>Pseudomonadati</taxon>
        <taxon>Pseudomonadota</taxon>
        <taxon>Gammaproteobacteria</taxon>
        <taxon>Oceanospirillales</taxon>
        <taxon>Oceanospirillaceae</taxon>
        <taxon>Marinomonas</taxon>
    </lineage>
</organism>
<accession>F6CVA8</accession>
<gene>
    <name evidence="2" type="ordered locus">Mar181_1171</name>
</gene>
<dbReference type="STRING" id="491952.Mar181_1171"/>
<dbReference type="InterPro" id="IPR011990">
    <property type="entry name" value="TPR-like_helical_dom_sf"/>
</dbReference>
<dbReference type="Pfam" id="PF13424">
    <property type="entry name" value="TPR_12"/>
    <property type="match status" value="1"/>
</dbReference>
<evidence type="ECO:0000313" key="2">
    <source>
        <dbReference type="EMBL" id="AEF54218.1"/>
    </source>
</evidence>
<keyword evidence="3" id="KW-1185">Reference proteome</keyword>
<feature type="chain" id="PRO_5003338446" evidence="1">
    <location>
        <begin position="18"/>
        <end position="212"/>
    </location>
</feature>
<dbReference type="EMBL" id="CP002771">
    <property type="protein sequence ID" value="AEF54218.1"/>
    <property type="molecule type" value="Genomic_DNA"/>
</dbReference>
<evidence type="ECO:0000313" key="3">
    <source>
        <dbReference type="Proteomes" id="UP000009230"/>
    </source>
</evidence>
<sequence length="212" mass="23582">MRILALLSLLFAFSANAQNGTAEGVMKMMGALDQRASQAQNEGNYVRAEESRRQLISLMEKTNFQPSEIARQLSNLASVLNLIDKPEEAEIILERALGLLDSDPASDKVQLAVLNGNLGEALLKQGKHDSARARYEDELDTLRELSMESTHFSASAHIGIGTIEAELGKFDKALIHYEFAIPIFRSISDDSHPVTRRVLREYEEIQRKANGQ</sequence>
<dbReference type="AlphaFoldDB" id="F6CVA8"/>
<dbReference type="HOGENOM" id="CLU_1342779_0_0_6"/>
<feature type="signal peptide" evidence="1">
    <location>
        <begin position="1"/>
        <end position="17"/>
    </location>
</feature>
<proteinExistence type="predicted"/>
<reference evidence="2 3" key="1">
    <citation type="journal article" date="2012" name="Stand. Genomic Sci.">
        <title>Complete genome sequence of Marinomonas posidonica type strain (IVIA-Po-181(T)).</title>
        <authorList>
            <person name="Lucas-Elio P."/>
            <person name="Goodwin L."/>
            <person name="Woyke T."/>
            <person name="Pitluck S."/>
            <person name="Nolan M."/>
            <person name="Kyrpides N.C."/>
            <person name="Detter J.C."/>
            <person name="Copeland A."/>
            <person name="Lu M."/>
            <person name="Bruce D."/>
            <person name="Detter C."/>
            <person name="Tapia R."/>
            <person name="Han S."/>
            <person name="Land M.L."/>
            <person name="Ivanova N."/>
            <person name="Mikhailova N."/>
            <person name="Johnston A.W."/>
            <person name="Sanchez-Amat A."/>
        </authorList>
    </citation>
    <scope>NUCLEOTIDE SEQUENCE [LARGE SCALE GENOMIC DNA]</scope>
    <source>
        <strain evidence="3">CECT 7376 / NCIMB 14433 / IVIA-Po-181</strain>
    </source>
</reference>
<dbReference type="KEGG" id="mpc:Mar181_1171"/>
<evidence type="ECO:0000256" key="1">
    <source>
        <dbReference type="SAM" id="SignalP"/>
    </source>
</evidence>
<dbReference type="RefSeq" id="WP_013795694.1">
    <property type="nucleotide sequence ID" value="NC_015559.1"/>
</dbReference>